<evidence type="ECO:0000259" key="5">
    <source>
        <dbReference type="Pfam" id="PF21391"/>
    </source>
</evidence>
<evidence type="ECO:0000256" key="3">
    <source>
        <dbReference type="ARBA" id="ARBA00023239"/>
    </source>
</evidence>
<evidence type="ECO:0000313" key="7">
    <source>
        <dbReference type="Proteomes" id="UP001218188"/>
    </source>
</evidence>
<organism evidence="6 7">
    <name type="scientific">Mycena alexandri</name>
    <dbReference type="NCBI Taxonomy" id="1745969"/>
    <lineage>
        <taxon>Eukaryota</taxon>
        <taxon>Fungi</taxon>
        <taxon>Dikarya</taxon>
        <taxon>Basidiomycota</taxon>
        <taxon>Agaricomycotina</taxon>
        <taxon>Agaricomycetes</taxon>
        <taxon>Agaricomycetidae</taxon>
        <taxon>Agaricales</taxon>
        <taxon>Marasmiineae</taxon>
        <taxon>Mycenaceae</taxon>
        <taxon>Mycena</taxon>
    </lineage>
</organism>
<comment type="cofactor">
    <cofactor evidence="1 4">
        <name>pyridoxal 5'-phosphate</name>
        <dbReference type="ChEBI" id="CHEBI:597326"/>
    </cofactor>
</comment>
<dbReference type="GO" id="GO:0016830">
    <property type="term" value="F:carbon-carbon lyase activity"/>
    <property type="evidence" value="ECO:0007669"/>
    <property type="project" value="InterPro"/>
</dbReference>
<dbReference type="GO" id="GO:0019752">
    <property type="term" value="P:carboxylic acid metabolic process"/>
    <property type="evidence" value="ECO:0007669"/>
    <property type="project" value="InterPro"/>
</dbReference>
<evidence type="ECO:0000256" key="4">
    <source>
        <dbReference type="PIRSR" id="PIRSR602129-50"/>
    </source>
</evidence>
<dbReference type="InterPro" id="IPR049373">
    <property type="entry name" value="TyrDC_C"/>
</dbReference>
<dbReference type="PANTHER" id="PTHR42735">
    <property type="match status" value="1"/>
</dbReference>
<evidence type="ECO:0000256" key="1">
    <source>
        <dbReference type="ARBA" id="ARBA00001933"/>
    </source>
</evidence>
<keyword evidence="2 4" id="KW-0663">Pyridoxal phosphate</keyword>
<keyword evidence="7" id="KW-1185">Reference proteome</keyword>
<comment type="caution">
    <text evidence="6">The sequence shown here is derived from an EMBL/GenBank/DDBJ whole genome shotgun (WGS) entry which is preliminary data.</text>
</comment>
<keyword evidence="6" id="KW-0808">Transferase</keyword>
<accession>A0AAD6TF73</accession>
<evidence type="ECO:0000256" key="2">
    <source>
        <dbReference type="ARBA" id="ARBA00022898"/>
    </source>
</evidence>
<dbReference type="PANTHER" id="PTHR42735:SF4">
    <property type="entry name" value="PYRIDOXAL PHOSPHATE-DEPENDENT DECARBOXYLASE FAMILY PROTEIN"/>
    <property type="match status" value="1"/>
</dbReference>
<dbReference type="Pfam" id="PF00282">
    <property type="entry name" value="Pyridoxal_deC"/>
    <property type="match status" value="1"/>
</dbReference>
<gene>
    <name evidence="6" type="ORF">C8F04DRAFT_688271</name>
</gene>
<dbReference type="InterPro" id="IPR015424">
    <property type="entry name" value="PyrdxlP-dep_Trfase"/>
</dbReference>
<reference evidence="6" key="1">
    <citation type="submission" date="2023-03" db="EMBL/GenBank/DDBJ databases">
        <title>Massive genome expansion in bonnet fungi (Mycena s.s.) driven by repeated elements and novel gene families across ecological guilds.</title>
        <authorList>
            <consortium name="Lawrence Berkeley National Laboratory"/>
            <person name="Harder C.B."/>
            <person name="Miyauchi S."/>
            <person name="Viragh M."/>
            <person name="Kuo A."/>
            <person name="Thoen E."/>
            <person name="Andreopoulos B."/>
            <person name="Lu D."/>
            <person name="Skrede I."/>
            <person name="Drula E."/>
            <person name="Henrissat B."/>
            <person name="Morin E."/>
            <person name="Kohler A."/>
            <person name="Barry K."/>
            <person name="LaButti K."/>
            <person name="Morin E."/>
            <person name="Salamov A."/>
            <person name="Lipzen A."/>
            <person name="Mereny Z."/>
            <person name="Hegedus B."/>
            <person name="Baldrian P."/>
            <person name="Stursova M."/>
            <person name="Weitz H."/>
            <person name="Taylor A."/>
            <person name="Grigoriev I.V."/>
            <person name="Nagy L.G."/>
            <person name="Martin F."/>
            <person name="Kauserud H."/>
        </authorList>
    </citation>
    <scope>NUCLEOTIDE SEQUENCE</scope>
    <source>
        <strain evidence="6">CBHHK200</strain>
    </source>
</reference>
<evidence type="ECO:0000313" key="6">
    <source>
        <dbReference type="EMBL" id="KAJ7044065.1"/>
    </source>
</evidence>
<sequence length="995" mass="110452">MPIKAYADCVNGNLHESVSAWFLGPQGENADMLKGLFEEVIKLQKNSRLAYHPEDGEFITPGIKASSNFQAEQADLIEQFTLLSELLFAKSIPFFSQRYAGHMSFEMGLPGILGWVATLFNNPNNVAFEASPITTLLEIEVGHEMCEMLGYKDMDANGEPMYWGHIACDGTVANLESIWVARNFKYYSLSLRDAMKAGKELNFIADSFKIPMPASAGQMKPFNDLTLWELLNLPPKTILDIPLRLESEYGITPTYLDSVLGQYIVQTRGKQAVELEWGMETPPRYYISGTKHYSWPKGAAVAGLGSEQMIDVPIDTDAHIDTKILRQRLQECLDQQIPVFAVVAIIGSTEEGCVDPLDEILDMRDEFEAKGLCFLVHADAAWGGYFASMIRDKPVIPMPKAPKAEPRRDFVPTATLRPHTVKQFRALARTDSITIDPHKAGYLPYPAGGLCYRDGRMRYLVTWSAPYLQQSDNGESIGVYGVEGSKPGAPAVACYLHHHVVGLHKEGHGALLGEVSWSCRRISAHWATMALDSDLFMVVPLNPLRSERENGDVAKEKEFIRTRIIGKPNEEIVKDREAMAELATLGSDLNINAFACNFHINGQPNTDVEEANWLNSAIFRRLSITTPNKDPKEIPMFLSATTFKIADYGVCVQHFKERLQLETESNQDLFCLRNVVMSPFQTAGDFVQQLADIFKGVLQEEIEHVVARNTITPQAHSFVLQGYDANASSGKGVPLVFMPYFHNANGRFQAILSADITDESGSRAQKKVSSSDVLVLTTDKTNMRDICQQGASFNASVNMRDASGNETMLKRVRVSVSQVIKNSPLDSRWRDNDYPSSFVPFYLYASGGRFFIDHTLVQAPNAQMCAEVTLDPPPNVQDQRAFLLSVSRPEVAMQPADAASTKWFVPGASFNVAIYNDSKGPTAHGPGLVSDISQGSPIGNSTMTISAGAFIDFDKINTQDFTKLPDHRLTSVTSRAAHPDTKEEWRKLVRALRQE</sequence>
<keyword evidence="3" id="KW-0456">Lyase</keyword>
<dbReference type="InterPro" id="IPR015421">
    <property type="entry name" value="PyrdxlP-dep_Trfase_major"/>
</dbReference>
<dbReference type="EMBL" id="JARJCM010000008">
    <property type="protein sequence ID" value="KAJ7044065.1"/>
    <property type="molecule type" value="Genomic_DNA"/>
</dbReference>
<dbReference type="GO" id="GO:0030170">
    <property type="term" value="F:pyridoxal phosphate binding"/>
    <property type="evidence" value="ECO:0007669"/>
    <property type="project" value="InterPro"/>
</dbReference>
<dbReference type="Gene3D" id="3.40.640.10">
    <property type="entry name" value="Type I PLP-dependent aspartate aminotransferase-like (Major domain)"/>
    <property type="match status" value="1"/>
</dbReference>
<name>A0AAD6TF73_9AGAR</name>
<proteinExistence type="predicted"/>
<dbReference type="InterPro" id="IPR050477">
    <property type="entry name" value="GrpII_AminoAcid_Decarb"/>
</dbReference>
<dbReference type="InterPro" id="IPR002129">
    <property type="entry name" value="PyrdxlP-dep_de-COase"/>
</dbReference>
<protein>
    <submittedName>
        <fullName evidence="6">PLP-dependent transferase</fullName>
    </submittedName>
</protein>
<dbReference type="AlphaFoldDB" id="A0AAD6TF73"/>
<dbReference type="GO" id="GO:0016740">
    <property type="term" value="F:transferase activity"/>
    <property type="evidence" value="ECO:0007669"/>
    <property type="project" value="UniProtKB-KW"/>
</dbReference>
<dbReference type="Pfam" id="PF21391">
    <property type="entry name" value="tyr_de_CO2_C"/>
    <property type="match status" value="1"/>
</dbReference>
<dbReference type="Proteomes" id="UP001218188">
    <property type="component" value="Unassembled WGS sequence"/>
</dbReference>
<feature type="domain" description="L-tyrosine decarboxylase C-terminal" evidence="5">
    <location>
        <begin position="597"/>
        <end position="701"/>
    </location>
</feature>
<feature type="modified residue" description="N6-(pyridoxal phosphate)lysine" evidence="4">
    <location>
        <position position="439"/>
    </location>
</feature>
<dbReference type="SUPFAM" id="SSF53383">
    <property type="entry name" value="PLP-dependent transferases"/>
    <property type="match status" value="1"/>
</dbReference>